<dbReference type="Gene3D" id="3.40.50.360">
    <property type="match status" value="1"/>
</dbReference>
<feature type="domain" description="NADPH-dependent FMN reductase-like" evidence="3">
    <location>
        <begin position="1"/>
        <end position="104"/>
    </location>
</feature>
<dbReference type="InterPro" id="IPR051796">
    <property type="entry name" value="ISF_SsuE-like"/>
</dbReference>
<evidence type="ECO:0000256" key="2">
    <source>
        <dbReference type="ARBA" id="ARBA00022643"/>
    </source>
</evidence>
<dbReference type="Proteomes" id="UP000824056">
    <property type="component" value="Unassembled WGS sequence"/>
</dbReference>
<evidence type="ECO:0000313" key="5">
    <source>
        <dbReference type="Proteomes" id="UP000824056"/>
    </source>
</evidence>
<keyword evidence="1" id="KW-0285">Flavoprotein</keyword>
<evidence type="ECO:0000256" key="1">
    <source>
        <dbReference type="ARBA" id="ARBA00022630"/>
    </source>
</evidence>
<dbReference type="InterPro" id="IPR029039">
    <property type="entry name" value="Flavoprotein-like_sf"/>
</dbReference>
<protein>
    <submittedName>
        <fullName evidence="4">Flavodoxin family protein</fullName>
    </submittedName>
</protein>
<accession>A0A9D2JT35</accession>
<dbReference type="PANTHER" id="PTHR43278:SF2">
    <property type="entry name" value="IRON-SULFUR FLAVOPROTEIN"/>
    <property type="match status" value="1"/>
</dbReference>
<dbReference type="SUPFAM" id="SSF52218">
    <property type="entry name" value="Flavoproteins"/>
    <property type="match status" value="1"/>
</dbReference>
<reference evidence="4" key="1">
    <citation type="journal article" date="2021" name="PeerJ">
        <title>Extensive microbial diversity within the chicken gut microbiome revealed by metagenomics and culture.</title>
        <authorList>
            <person name="Gilroy R."/>
            <person name="Ravi A."/>
            <person name="Getino M."/>
            <person name="Pursley I."/>
            <person name="Horton D.L."/>
            <person name="Alikhan N.F."/>
            <person name="Baker D."/>
            <person name="Gharbi K."/>
            <person name="Hall N."/>
            <person name="Watson M."/>
            <person name="Adriaenssens E.M."/>
            <person name="Foster-Nyarko E."/>
            <person name="Jarju S."/>
            <person name="Secka A."/>
            <person name="Antonio M."/>
            <person name="Oren A."/>
            <person name="Chaudhuri R.R."/>
            <person name="La Ragione R."/>
            <person name="Hildebrand F."/>
            <person name="Pallen M.J."/>
        </authorList>
    </citation>
    <scope>NUCLEOTIDE SEQUENCE</scope>
    <source>
        <strain evidence="4">1068</strain>
    </source>
</reference>
<dbReference type="PANTHER" id="PTHR43278">
    <property type="entry name" value="NAD(P)H-DEPENDENT FMN-CONTAINING OXIDOREDUCTASE YWQN-RELATED"/>
    <property type="match status" value="1"/>
</dbReference>
<proteinExistence type="predicted"/>
<comment type="caution">
    <text evidence="4">The sequence shown here is derived from an EMBL/GenBank/DDBJ whole genome shotgun (WGS) entry which is preliminary data.</text>
</comment>
<dbReference type="GO" id="GO:0016491">
    <property type="term" value="F:oxidoreductase activity"/>
    <property type="evidence" value="ECO:0007669"/>
    <property type="project" value="InterPro"/>
</dbReference>
<sequence length="177" mass="19546">MKIVVIQGSPHKKGSSNMLAEQLIKGAAQAGHEIQVLDAAHMNMHPCLGCEHCGMNGSCVHKDDNALIRDALLSSDMVVFVTPVYYFGMSAQLKMVIDRFYSYTMKLSAKGLKAALITAAWDDNEDVMPYIKSHYEKLCRYMNFQNLGMVLGTGCGTPEMTRTSSHMKEAYDLGLSL</sequence>
<reference evidence="4" key="2">
    <citation type="submission" date="2021-04" db="EMBL/GenBank/DDBJ databases">
        <authorList>
            <person name="Gilroy R."/>
        </authorList>
    </citation>
    <scope>NUCLEOTIDE SEQUENCE</scope>
    <source>
        <strain evidence="4">1068</strain>
    </source>
</reference>
<name>A0A9D2JT35_9FIRM</name>
<evidence type="ECO:0000313" key="4">
    <source>
        <dbReference type="EMBL" id="HIZ65542.1"/>
    </source>
</evidence>
<keyword evidence="2" id="KW-0288">FMN</keyword>
<dbReference type="Pfam" id="PF03358">
    <property type="entry name" value="FMN_red"/>
    <property type="match status" value="1"/>
</dbReference>
<gene>
    <name evidence="4" type="ORF">H9809_06565</name>
</gene>
<dbReference type="InterPro" id="IPR005025">
    <property type="entry name" value="FMN_Rdtase-like_dom"/>
</dbReference>
<dbReference type="AlphaFoldDB" id="A0A9D2JT35"/>
<evidence type="ECO:0000259" key="3">
    <source>
        <dbReference type="Pfam" id="PF03358"/>
    </source>
</evidence>
<dbReference type="EMBL" id="DXBG01000160">
    <property type="protein sequence ID" value="HIZ65542.1"/>
    <property type="molecule type" value="Genomic_DNA"/>
</dbReference>
<organism evidence="4 5">
    <name type="scientific">Candidatus Blautia pullicola</name>
    <dbReference type="NCBI Taxonomy" id="2838498"/>
    <lineage>
        <taxon>Bacteria</taxon>
        <taxon>Bacillati</taxon>
        <taxon>Bacillota</taxon>
        <taxon>Clostridia</taxon>
        <taxon>Lachnospirales</taxon>
        <taxon>Lachnospiraceae</taxon>
        <taxon>Blautia</taxon>
    </lineage>
</organism>